<gene>
    <name evidence="2" type="ORF">CB5_LOCUS14987</name>
</gene>
<feature type="compositionally biased region" description="Pro residues" evidence="1">
    <location>
        <begin position="103"/>
        <end position="115"/>
    </location>
</feature>
<organism evidence="2">
    <name type="scientific">Ananas comosus var. bracteatus</name>
    <name type="common">red pineapple</name>
    <dbReference type="NCBI Taxonomy" id="296719"/>
    <lineage>
        <taxon>Eukaryota</taxon>
        <taxon>Viridiplantae</taxon>
        <taxon>Streptophyta</taxon>
        <taxon>Embryophyta</taxon>
        <taxon>Tracheophyta</taxon>
        <taxon>Spermatophyta</taxon>
        <taxon>Magnoliopsida</taxon>
        <taxon>Liliopsida</taxon>
        <taxon>Poales</taxon>
        <taxon>Bromeliaceae</taxon>
        <taxon>Bromelioideae</taxon>
        <taxon>Ananas</taxon>
    </lineage>
</organism>
<reference evidence="2" key="1">
    <citation type="submission" date="2020-07" db="EMBL/GenBank/DDBJ databases">
        <authorList>
            <person name="Lin J."/>
        </authorList>
    </citation>
    <scope>NUCLEOTIDE SEQUENCE</scope>
</reference>
<protein>
    <submittedName>
        <fullName evidence="2">Uncharacterized protein</fullName>
    </submittedName>
</protein>
<sequence length="152" mass="16131">MVVLLSPPPPPPPPAASTRIVGGRHGISVRPSSSLPDPADTARAFRLLAAVHAEQRRRLLPTPRPLLVVTPTIPRPSQFPLLSSLAHSLLLLPFPLTWLLVEPPSPPPPPSPSPSPSRFSLASPSASSPSDSPAPPHQCRRIPHAPPRPQSN</sequence>
<evidence type="ECO:0000313" key="2">
    <source>
        <dbReference type="EMBL" id="CAD1831776.1"/>
    </source>
</evidence>
<accession>A0A6V7PMK1</accession>
<feature type="region of interest" description="Disordered" evidence="1">
    <location>
        <begin position="102"/>
        <end position="152"/>
    </location>
</feature>
<proteinExistence type="predicted"/>
<dbReference type="EMBL" id="LR862149">
    <property type="protein sequence ID" value="CAD1831776.1"/>
    <property type="molecule type" value="Genomic_DNA"/>
</dbReference>
<dbReference type="Gene3D" id="3.90.550.10">
    <property type="entry name" value="Spore Coat Polysaccharide Biosynthesis Protein SpsA, Chain A"/>
    <property type="match status" value="1"/>
</dbReference>
<name>A0A6V7PMK1_ANACO</name>
<dbReference type="InterPro" id="IPR029044">
    <property type="entry name" value="Nucleotide-diphossugar_trans"/>
</dbReference>
<feature type="compositionally biased region" description="Low complexity" evidence="1">
    <location>
        <begin position="116"/>
        <end position="131"/>
    </location>
</feature>
<feature type="region of interest" description="Disordered" evidence="1">
    <location>
        <begin position="1"/>
        <end position="38"/>
    </location>
</feature>
<dbReference type="SUPFAM" id="SSF53448">
    <property type="entry name" value="Nucleotide-diphospho-sugar transferases"/>
    <property type="match status" value="1"/>
</dbReference>
<feature type="compositionally biased region" description="Pro residues" evidence="1">
    <location>
        <begin position="1"/>
        <end position="15"/>
    </location>
</feature>
<dbReference type="AlphaFoldDB" id="A0A6V7PMK1"/>
<evidence type="ECO:0000256" key="1">
    <source>
        <dbReference type="SAM" id="MobiDB-lite"/>
    </source>
</evidence>